<proteinExistence type="predicted"/>
<dbReference type="InterPro" id="IPR012337">
    <property type="entry name" value="RNaseH-like_sf"/>
</dbReference>
<dbReference type="AlphaFoldDB" id="A0A9Q0L551"/>
<dbReference type="InterPro" id="IPR044730">
    <property type="entry name" value="RNase_H-like_dom_plant"/>
</dbReference>
<dbReference type="GO" id="GO:0003676">
    <property type="term" value="F:nucleic acid binding"/>
    <property type="evidence" value="ECO:0007669"/>
    <property type="project" value="InterPro"/>
</dbReference>
<dbReference type="Proteomes" id="UP001141806">
    <property type="component" value="Unassembled WGS sequence"/>
</dbReference>
<keyword evidence="3" id="KW-1185">Reference proteome</keyword>
<sequence>MTLSVPDHNDIKLYQWLSSLASLKSISKEHVRNVFTFASFMCSYLWKARIELYFNQKSLSHVDVILRAKRAYKDYLEANSPPINCVRSVSHNRFVDGNSKWSPPPAGWVKINTDTTLRKDTNQSGIGFTIKFAKGDIILAASKQLPFSSVVVGEALALPKGLLAAIEAGFINIIMESDCLKVVSLYSNASQSSDIYVCSILEDIKPLSPLGRSYHLTNRSSSFARSSGESSNEVQVAFKDRLDKESEERQLDKVVQESIFVDVMGRDCHGRVCLMGLGVTLKELFGTQTMR</sequence>
<reference evidence="2" key="1">
    <citation type="journal article" date="2023" name="Plant J.">
        <title>The genome of the king protea, Protea cynaroides.</title>
        <authorList>
            <person name="Chang J."/>
            <person name="Duong T.A."/>
            <person name="Schoeman C."/>
            <person name="Ma X."/>
            <person name="Roodt D."/>
            <person name="Barker N."/>
            <person name="Li Z."/>
            <person name="Van de Peer Y."/>
            <person name="Mizrachi E."/>
        </authorList>
    </citation>
    <scope>NUCLEOTIDE SEQUENCE</scope>
    <source>
        <tissue evidence="2">Young leaves</tissue>
    </source>
</reference>
<organism evidence="2 3">
    <name type="scientific">Protea cynaroides</name>
    <dbReference type="NCBI Taxonomy" id="273540"/>
    <lineage>
        <taxon>Eukaryota</taxon>
        <taxon>Viridiplantae</taxon>
        <taxon>Streptophyta</taxon>
        <taxon>Embryophyta</taxon>
        <taxon>Tracheophyta</taxon>
        <taxon>Spermatophyta</taxon>
        <taxon>Magnoliopsida</taxon>
        <taxon>Proteales</taxon>
        <taxon>Proteaceae</taxon>
        <taxon>Protea</taxon>
    </lineage>
</organism>
<dbReference type="CDD" id="cd06222">
    <property type="entry name" value="RNase_H_like"/>
    <property type="match status" value="1"/>
</dbReference>
<dbReference type="InterPro" id="IPR052929">
    <property type="entry name" value="RNase_H-like_EbsB-rel"/>
</dbReference>
<evidence type="ECO:0000259" key="1">
    <source>
        <dbReference type="Pfam" id="PF13456"/>
    </source>
</evidence>
<dbReference type="Pfam" id="PF13456">
    <property type="entry name" value="RVT_3"/>
    <property type="match status" value="1"/>
</dbReference>
<gene>
    <name evidence="2" type="ORF">NE237_033243</name>
</gene>
<dbReference type="SUPFAM" id="SSF53098">
    <property type="entry name" value="Ribonuclease H-like"/>
    <property type="match status" value="1"/>
</dbReference>
<dbReference type="OrthoDB" id="1906820at2759"/>
<evidence type="ECO:0000313" key="2">
    <source>
        <dbReference type="EMBL" id="KAJ4982406.1"/>
    </source>
</evidence>
<name>A0A9Q0L551_9MAGN</name>
<comment type="caution">
    <text evidence="2">The sequence shown here is derived from an EMBL/GenBank/DDBJ whole genome shotgun (WGS) entry which is preliminary data.</text>
</comment>
<dbReference type="GO" id="GO:0004523">
    <property type="term" value="F:RNA-DNA hybrid ribonuclease activity"/>
    <property type="evidence" value="ECO:0007669"/>
    <property type="project" value="InterPro"/>
</dbReference>
<dbReference type="EMBL" id="JAMYWD010000001">
    <property type="protein sequence ID" value="KAJ4982406.1"/>
    <property type="molecule type" value="Genomic_DNA"/>
</dbReference>
<dbReference type="PANTHER" id="PTHR47074:SF48">
    <property type="entry name" value="POLYNUCLEOTIDYL TRANSFERASE, RIBONUCLEASE H-LIKE SUPERFAMILY PROTEIN"/>
    <property type="match status" value="1"/>
</dbReference>
<dbReference type="Gene3D" id="3.30.420.10">
    <property type="entry name" value="Ribonuclease H-like superfamily/Ribonuclease H"/>
    <property type="match status" value="1"/>
</dbReference>
<evidence type="ECO:0000313" key="3">
    <source>
        <dbReference type="Proteomes" id="UP001141806"/>
    </source>
</evidence>
<dbReference type="PANTHER" id="PTHR47074">
    <property type="entry name" value="BNAC02G40300D PROTEIN"/>
    <property type="match status" value="1"/>
</dbReference>
<accession>A0A9Q0L551</accession>
<feature type="domain" description="RNase H type-1" evidence="1">
    <location>
        <begin position="112"/>
        <end position="214"/>
    </location>
</feature>
<protein>
    <recommendedName>
        <fullName evidence="1">RNase H type-1 domain-containing protein</fullName>
    </recommendedName>
</protein>
<dbReference type="InterPro" id="IPR002156">
    <property type="entry name" value="RNaseH_domain"/>
</dbReference>
<dbReference type="InterPro" id="IPR036397">
    <property type="entry name" value="RNaseH_sf"/>
</dbReference>